<keyword evidence="2" id="KW-1185">Reference proteome</keyword>
<comment type="caution">
    <text evidence="1">The sequence shown here is derived from an EMBL/GenBank/DDBJ whole genome shotgun (WGS) entry which is preliminary data.</text>
</comment>
<evidence type="ECO:0000313" key="2">
    <source>
        <dbReference type="Proteomes" id="UP000295689"/>
    </source>
</evidence>
<organism evidence="1 2">
    <name type="scientific">Mesobacillus foraminis</name>
    <dbReference type="NCBI Taxonomy" id="279826"/>
    <lineage>
        <taxon>Bacteria</taxon>
        <taxon>Bacillati</taxon>
        <taxon>Bacillota</taxon>
        <taxon>Bacilli</taxon>
        <taxon>Bacillales</taxon>
        <taxon>Bacillaceae</taxon>
        <taxon>Mesobacillus</taxon>
    </lineage>
</organism>
<reference evidence="1 2" key="1">
    <citation type="journal article" date="2015" name="Stand. Genomic Sci.">
        <title>Genomic Encyclopedia of Bacterial and Archaeal Type Strains, Phase III: the genomes of soil and plant-associated and newly described type strains.</title>
        <authorList>
            <person name="Whitman W.B."/>
            <person name="Woyke T."/>
            <person name="Klenk H.P."/>
            <person name="Zhou Y."/>
            <person name="Lilburn T.G."/>
            <person name="Beck B.J."/>
            <person name="De Vos P."/>
            <person name="Vandamme P."/>
            <person name="Eisen J.A."/>
            <person name="Garrity G."/>
            <person name="Hugenholtz P."/>
            <person name="Kyrpides N.C."/>
        </authorList>
    </citation>
    <scope>NUCLEOTIDE SEQUENCE [LARGE SCALE GENOMIC DNA]</scope>
    <source>
        <strain evidence="1 2">CV53</strain>
    </source>
</reference>
<name>A0A4R2BFC6_9BACI</name>
<dbReference type="Proteomes" id="UP000295689">
    <property type="component" value="Unassembled WGS sequence"/>
</dbReference>
<sequence>MNPVTITPSQDLLNDFAAQCVDLNKQAIIHALQTMPGDPIYIIESFVFSIIKALMERKSKLDILDDIGGGVFYKLASLLIELFQKDEDIIRCRN</sequence>
<protein>
    <submittedName>
        <fullName evidence="1">Uncharacterized protein</fullName>
    </submittedName>
</protein>
<dbReference type="RefSeq" id="WP_132005320.1">
    <property type="nucleotide sequence ID" value="NZ_JABUHM010000003.1"/>
</dbReference>
<evidence type="ECO:0000313" key="1">
    <source>
        <dbReference type="EMBL" id="TCN25506.1"/>
    </source>
</evidence>
<accession>A0A4R2BFC6</accession>
<proteinExistence type="predicted"/>
<gene>
    <name evidence="1" type="ORF">EV146_105163</name>
</gene>
<dbReference type="EMBL" id="SLVV01000005">
    <property type="protein sequence ID" value="TCN25506.1"/>
    <property type="molecule type" value="Genomic_DNA"/>
</dbReference>
<dbReference type="AlphaFoldDB" id="A0A4R2BFC6"/>